<keyword evidence="1" id="KW-0472">Membrane</keyword>
<feature type="transmembrane region" description="Helical" evidence="1">
    <location>
        <begin position="50"/>
        <end position="71"/>
    </location>
</feature>
<keyword evidence="1" id="KW-1133">Transmembrane helix</keyword>
<name>A0A517WNK4_9PLAN</name>
<keyword evidence="1" id="KW-0812">Transmembrane</keyword>
<gene>
    <name evidence="2" type="ORF">V202x_01900</name>
</gene>
<keyword evidence="3" id="KW-1185">Reference proteome</keyword>
<evidence type="ECO:0000313" key="2">
    <source>
        <dbReference type="EMBL" id="QDU06847.1"/>
    </source>
</evidence>
<organism evidence="2 3">
    <name type="scientific">Gimesia aquarii</name>
    <dbReference type="NCBI Taxonomy" id="2527964"/>
    <lineage>
        <taxon>Bacteria</taxon>
        <taxon>Pseudomonadati</taxon>
        <taxon>Planctomycetota</taxon>
        <taxon>Planctomycetia</taxon>
        <taxon>Planctomycetales</taxon>
        <taxon>Planctomycetaceae</taxon>
        <taxon>Gimesia</taxon>
    </lineage>
</organism>
<reference evidence="2 3" key="1">
    <citation type="submission" date="2019-03" db="EMBL/GenBank/DDBJ databases">
        <title>Deep-cultivation of Planctomycetes and their phenomic and genomic characterization uncovers novel biology.</title>
        <authorList>
            <person name="Wiegand S."/>
            <person name="Jogler M."/>
            <person name="Boedeker C."/>
            <person name="Pinto D."/>
            <person name="Vollmers J."/>
            <person name="Rivas-Marin E."/>
            <person name="Kohn T."/>
            <person name="Peeters S.H."/>
            <person name="Heuer A."/>
            <person name="Rast P."/>
            <person name="Oberbeckmann S."/>
            <person name="Bunk B."/>
            <person name="Jeske O."/>
            <person name="Meyerdierks A."/>
            <person name="Storesund J.E."/>
            <person name="Kallscheuer N."/>
            <person name="Luecker S."/>
            <person name="Lage O.M."/>
            <person name="Pohl T."/>
            <person name="Merkel B.J."/>
            <person name="Hornburger P."/>
            <person name="Mueller R.-W."/>
            <person name="Bruemmer F."/>
            <person name="Labrenz M."/>
            <person name="Spormann A.M."/>
            <person name="Op den Camp H."/>
            <person name="Overmann J."/>
            <person name="Amann R."/>
            <person name="Jetten M.S.M."/>
            <person name="Mascher T."/>
            <person name="Medema M.H."/>
            <person name="Devos D.P."/>
            <person name="Kaster A.-K."/>
            <person name="Ovreas L."/>
            <person name="Rohde M."/>
            <person name="Galperin M.Y."/>
            <person name="Jogler C."/>
        </authorList>
    </citation>
    <scope>NUCLEOTIDE SEQUENCE [LARGE SCALE GENOMIC DNA]</scope>
    <source>
        <strain evidence="2 3">V202</strain>
    </source>
</reference>
<dbReference type="EMBL" id="CP037422">
    <property type="protein sequence ID" value="QDU06847.1"/>
    <property type="molecule type" value="Genomic_DNA"/>
</dbReference>
<dbReference type="AlphaFoldDB" id="A0A517WNK4"/>
<evidence type="ECO:0000313" key="3">
    <source>
        <dbReference type="Proteomes" id="UP000318384"/>
    </source>
</evidence>
<proteinExistence type="predicted"/>
<sequence length="101" mass="11574">MTVRIFFNQASAKYLFLITPIILPMICVLIGFLIGLYFDGSTANYITSAFLHFIAPFSAMYAAFLVSIFLCRKLINTLALCYLLIFLGLLPWFMILHYIVF</sequence>
<dbReference type="Proteomes" id="UP000318384">
    <property type="component" value="Chromosome"/>
</dbReference>
<accession>A0A517WNK4</accession>
<feature type="transmembrane region" description="Helical" evidence="1">
    <location>
        <begin position="12"/>
        <end position="38"/>
    </location>
</feature>
<feature type="transmembrane region" description="Helical" evidence="1">
    <location>
        <begin position="78"/>
        <end position="100"/>
    </location>
</feature>
<evidence type="ECO:0000256" key="1">
    <source>
        <dbReference type="SAM" id="Phobius"/>
    </source>
</evidence>
<protein>
    <submittedName>
        <fullName evidence="2">Uncharacterized protein</fullName>
    </submittedName>
</protein>